<gene>
    <name evidence="2" type="ORF">M8C21_031707</name>
</gene>
<proteinExistence type="predicted"/>
<evidence type="ECO:0000313" key="2">
    <source>
        <dbReference type="EMBL" id="KAI7738769.1"/>
    </source>
</evidence>
<feature type="compositionally biased region" description="Basic and acidic residues" evidence="1">
    <location>
        <begin position="94"/>
        <end position="115"/>
    </location>
</feature>
<dbReference type="AlphaFoldDB" id="A0AAD5CDT4"/>
<reference evidence="2" key="1">
    <citation type="submission" date="2022-06" db="EMBL/GenBank/DDBJ databases">
        <title>Uncovering the hologenomic basis of an extraordinary plant invasion.</title>
        <authorList>
            <person name="Bieker V.C."/>
            <person name="Martin M.D."/>
            <person name="Gilbert T."/>
            <person name="Hodgins K."/>
            <person name="Battlay P."/>
            <person name="Petersen B."/>
            <person name="Wilson J."/>
        </authorList>
    </citation>
    <scope>NUCLEOTIDE SEQUENCE</scope>
    <source>
        <strain evidence="2">AA19_3_7</strain>
        <tissue evidence="2">Leaf</tissue>
    </source>
</reference>
<feature type="non-terminal residue" evidence="2">
    <location>
        <position position="115"/>
    </location>
</feature>
<name>A0AAD5CDT4_AMBAR</name>
<organism evidence="2 3">
    <name type="scientific">Ambrosia artemisiifolia</name>
    <name type="common">Common ragweed</name>
    <dbReference type="NCBI Taxonomy" id="4212"/>
    <lineage>
        <taxon>Eukaryota</taxon>
        <taxon>Viridiplantae</taxon>
        <taxon>Streptophyta</taxon>
        <taxon>Embryophyta</taxon>
        <taxon>Tracheophyta</taxon>
        <taxon>Spermatophyta</taxon>
        <taxon>Magnoliopsida</taxon>
        <taxon>eudicotyledons</taxon>
        <taxon>Gunneridae</taxon>
        <taxon>Pentapetalae</taxon>
        <taxon>asterids</taxon>
        <taxon>campanulids</taxon>
        <taxon>Asterales</taxon>
        <taxon>Asteraceae</taxon>
        <taxon>Asteroideae</taxon>
        <taxon>Heliantheae alliance</taxon>
        <taxon>Heliantheae</taxon>
        <taxon>Ambrosia</taxon>
    </lineage>
</organism>
<feature type="region of interest" description="Disordered" evidence="1">
    <location>
        <begin position="72"/>
        <end position="115"/>
    </location>
</feature>
<comment type="caution">
    <text evidence="2">The sequence shown here is derived from an EMBL/GenBank/DDBJ whole genome shotgun (WGS) entry which is preliminary data.</text>
</comment>
<dbReference type="Proteomes" id="UP001206925">
    <property type="component" value="Unassembled WGS sequence"/>
</dbReference>
<evidence type="ECO:0000313" key="3">
    <source>
        <dbReference type="Proteomes" id="UP001206925"/>
    </source>
</evidence>
<sequence>MEQEQEEGEEKGKLGKCVGSCWVNGLGCIVLTIPRGTRSLVKDVTMKNELSTSDLMNGNWVSKRKRKKIPSGAIKLNGNVADSVPSESLTSNSSKDKLKKESSSDFGPTKERGHD</sequence>
<keyword evidence="3" id="KW-1185">Reference proteome</keyword>
<evidence type="ECO:0000256" key="1">
    <source>
        <dbReference type="SAM" id="MobiDB-lite"/>
    </source>
</evidence>
<dbReference type="EMBL" id="JAMZMK010008723">
    <property type="protein sequence ID" value="KAI7738769.1"/>
    <property type="molecule type" value="Genomic_DNA"/>
</dbReference>
<accession>A0AAD5CDT4</accession>
<protein>
    <submittedName>
        <fullName evidence="2">Uncharacterized protein</fullName>
    </submittedName>
</protein>